<reference evidence="2 3" key="1">
    <citation type="submission" date="2020-04" db="EMBL/GenBank/DDBJ databases">
        <authorList>
            <person name="Wallbank WR R."/>
            <person name="Pardo Diaz C."/>
            <person name="Kozak K."/>
            <person name="Martin S."/>
            <person name="Jiggins C."/>
            <person name="Moest M."/>
            <person name="Warren A I."/>
            <person name="Byers J.R.P. K."/>
            <person name="Montejo-Kovacevich G."/>
            <person name="Yen C E."/>
        </authorList>
    </citation>
    <scope>NUCLEOTIDE SEQUENCE [LARGE SCALE GENOMIC DNA]</scope>
</reference>
<organism evidence="2 3">
    <name type="scientific">Arctia plantaginis</name>
    <name type="common">Wood tiger moth</name>
    <name type="synonym">Phalaena plantaginis</name>
    <dbReference type="NCBI Taxonomy" id="874455"/>
    <lineage>
        <taxon>Eukaryota</taxon>
        <taxon>Metazoa</taxon>
        <taxon>Ecdysozoa</taxon>
        <taxon>Arthropoda</taxon>
        <taxon>Hexapoda</taxon>
        <taxon>Insecta</taxon>
        <taxon>Pterygota</taxon>
        <taxon>Neoptera</taxon>
        <taxon>Endopterygota</taxon>
        <taxon>Lepidoptera</taxon>
        <taxon>Glossata</taxon>
        <taxon>Ditrysia</taxon>
        <taxon>Noctuoidea</taxon>
        <taxon>Erebidae</taxon>
        <taxon>Arctiinae</taxon>
        <taxon>Arctia</taxon>
    </lineage>
</organism>
<dbReference type="OrthoDB" id="7468678at2759"/>
<evidence type="ECO:0000256" key="1">
    <source>
        <dbReference type="SAM" id="MobiDB-lite"/>
    </source>
</evidence>
<sequence>MRQAVQSVCAMGWIFRGRGGGWGGVYRSPRGACATAAGAGGVSEPRKPSVCHTRSPQPAASQATAYDSVARIFCRNI</sequence>
<protein>
    <submittedName>
        <fullName evidence="2">Uncharacterized protein</fullName>
    </submittedName>
</protein>
<accession>A0A8S0ZIL4</accession>
<gene>
    <name evidence="2" type="ORF">APLA_LOCUS5001</name>
</gene>
<proteinExistence type="predicted"/>
<feature type="region of interest" description="Disordered" evidence="1">
    <location>
        <begin position="38"/>
        <end position="57"/>
    </location>
</feature>
<name>A0A8S0ZIL4_ARCPL</name>
<dbReference type="AlphaFoldDB" id="A0A8S0ZIL4"/>
<dbReference type="EMBL" id="CADEBD010000288">
    <property type="protein sequence ID" value="CAB3231156.1"/>
    <property type="molecule type" value="Genomic_DNA"/>
</dbReference>
<evidence type="ECO:0000313" key="2">
    <source>
        <dbReference type="EMBL" id="CAB3231156.1"/>
    </source>
</evidence>
<dbReference type="Proteomes" id="UP000494256">
    <property type="component" value="Unassembled WGS sequence"/>
</dbReference>
<evidence type="ECO:0000313" key="3">
    <source>
        <dbReference type="Proteomes" id="UP000494256"/>
    </source>
</evidence>
<comment type="caution">
    <text evidence="2">The sequence shown here is derived from an EMBL/GenBank/DDBJ whole genome shotgun (WGS) entry which is preliminary data.</text>
</comment>